<gene>
    <name evidence="1" type="ORF">DBV15_12398</name>
</gene>
<comment type="caution">
    <text evidence="1">The sequence shown here is derived from an EMBL/GenBank/DDBJ whole genome shotgun (WGS) entry which is preliminary data.</text>
</comment>
<organism evidence="1 2">
    <name type="scientific">Temnothorax longispinosus</name>
    <dbReference type="NCBI Taxonomy" id="300112"/>
    <lineage>
        <taxon>Eukaryota</taxon>
        <taxon>Metazoa</taxon>
        <taxon>Ecdysozoa</taxon>
        <taxon>Arthropoda</taxon>
        <taxon>Hexapoda</taxon>
        <taxon>Insecta</taxon>
        <taxon>Pterygota</taxon>
        <taxon>Neoptera</taxon>
        <taxon>Endopterygota</taxon>
        <taxon>Hymenoptera</taxon>
        <taxon>Apocrita</taxon>
        <taxon>Aculeata</taxon>
        <taxon>Formicoidea</taxon>
        <taxon>Formicidae</taxon>
        <taxon>Myrmicinae</taxon>
        <taxon>Temnothorax</taxon>
    </lineage>
</organism>
<sequence length="137" mass="15554">IVVDLGIGIKAGQPCTHRITFREKFREESNFPLYRVRESAPVESSRPEVATRWCGNKSEIWRVLCEVSKDPVLRCGPGLAECRSKDSGEDRYHSSDSIRNGRSHVCEMHARSTRYCTDTGSIGKRSFVPGMIFMIWS</sequence>
<name>A0A4S2JLA7_9HYME</name>
<dbReference type="AlphaFoldDB" id="A0A4S2JLA7"/>
<reference evidence="1 2" key="1">
    <citation type="journal article" date="2019" name="Philos. Trans. R. Soc. Lond., B, Biol. Sci.">
        <title>Ant behaviour and brain gene expression of defending hosts depend on the ecological success of the intruding social parasite.</title>
        <authorList>
            <person name="Kaur R."/>
            <person name="Stoldt M."/>
            <person name="Jongepier E."/>
            <person name="Feldmeyer B."/>
            <person name="Menzel F."/>
            <person name="Bornberg-Bauer E."/>
            <person name="Foitzik S."/>
        </authorList>
    </citation>
    <scope>NUCLEOTIDE SEQUENCE [LARGE SCALE GENOMIC DNA]</scope>
    <source>
        <tissue evidence="1">Whole body</tissue>
    </source>
</reference>
<evidence type="ECO:0000313" key="2">
    <source>
        <dbReference type="Proteomes" id="UP000310200"/>
    </source>
</evidence>
<evidence type="ECO:0000313" key="1">
    <source>
        <dbReference type="EMBL" id="TGZ36985.1"/>
    </source>
</evidence>
<protein>
    <submittedName>
        <fullName evidence="1">Uncharacterized protein</fullName>
    </submittedName>
</protein>
<accession>A0A4S2JLA7</accession>
<dbReference type="EMBL" id="QBLH01003635">
    <property type="protein sequence ID" value="TGZ36985.1"/>
    <property type="molecule type" value="Genomic_DNA"/>
</dbReference>
<feature type="non-terminal residue" evidence="1">
    <location>
        <position position="137"/>
    </location>
</feature>
<keyword evidence="2" id="KW-1185">Reference proteome</keyword>
<feature type="non-terminal residue" evidence="1">
    <location>
        <position position="1"/>
    </location>
</feature>
<dbReference type="Proteomes" id="UP000310200">
    <property type="component" value="Unassembled WGS sequence"/>
</dbReference>
<proteinExistence type="predicted"/>